<dbReference type="InterPro" id="IPR012337">
    <property type="entry name" value="RNaseH-like_sf"/>
</dbReference>
<organism evidence="3 4">
    <name type="scientific">Oedothorax gibbosus</name>
    <dbReference type="NCBI Taxonomy" id="931172"/>
    <lineage>
        <taxon>Eukaryota</taxon>
        <taxon>Metazoa</taxon>
        <taxon>Ecdysozoa</taxon>
        <taxon>Arthropoda</taxon>
        <taxon>Chelicerata</taxon>
        <taxon>Arachnida</taxon>
        <taxon>Araneae</taxon>
        <taxon>Araneomorphae</taxon>
        <taxon>Entelegynae</taxon>
        <taxon>Araneoidea</taxon>
        <taxon>Linyphiidae</taxon>
        <taxon>Erigoninae</taxon>
        <taxon>Oedothorax</taxon>
    </lineage>
</organism>
<dbReference type="GO" id="GO:0015074">
    <property type="term" value="P:DNA integration"/>
    <property type="evidence" value="ECO:0007669"/>
    <property type="project" value="InterPro"/>
</dbReference>
<dbReference type="EMBL" id="JAFNEN010001772">
    <property type="protein sequence ID" value="KAG8173437.1"/>
    <property type="molecule type" value="Genomic_DNA"/>
</dbReference>
<dbReference type="SUPFAM" id="SSF53098">
    <property type="entry name" value="Ribonuclease H-like"/>
    <property type="match status" value="1"/>
</dbReference>
<dbReference type="Gene3D" id="3.30.420.10">
    <property type="entry name" value="Ribonuclease H-like superfamily/Ribonuclease H"/>
    <property type="match status" value="1"/>
</dbReference>
<reference evidence="3 4" key="1">
    <citation type="journal article" date="2022" name="Nat. Ecol. Evol.">
        <title>A masculinizing supergene underlies an exaggerated male reproductive morph in a spider.</title>
        <authorList>
            <person name="Hendrickx F."/>
            <person name="De Corte Z."/>
            <person name="Sonet G."/>
            <person name="Van Belleghem S.M."/>
            <person name="Kostlbacher S."/>
            <person name="Vangestel C."/>
        </authorList>
    </citation>
    <scope>NUCLEOTIDE SEQUENCE [LARGE SCALE GENOMIC DNA]</scope>
    <source>
        <strain evidence="3">W744_W776</strain>
    </source>
</reference>
<dbReference type="Pfam" id="PF00665">
    <property type="entry name" value="rve"/>
    <property type="match status" value="1"/>
</dbReference>
<dbReference type="PROSITE" id="PS50994">
    <property type="entry name" value="INTEGRASE"/>
    <property type="match status" value="1"/>
</dbReference>
<protein>
    <recommendedName>
        <fullName evidence="2">Integrase catalytic domain-containing protein</fullName>
    </recommendedName>
</protein>
<feature type="compositionally biased region" description="Pro residues" evidence="1">
    <location>
        <begin position="173"/>
        <end position="193"/>
    </location>
</feature>
<name>A0AAV6TNQ3_9ARAC</name>
<feature type="domain" description="Integrase catalytic" evidence="2">
    <location>
        <begin position="1"/>
        <end position="111"/>
    </location>
</feature>
<dbReference type="PANTHER" id="PTHR37984:SF5">
    <property type="entry name" value="PROTEIN NYNRIN-LIKE"/>
    <property type="match status" value="1"/>
</dbReference>
<gene>
    <name evidence="3" type="ORF">JTE90_020519</name>
</gene>
<sequence>MASSAVISALREIFATHGLPDVIVSDNGTSFASSEFQEFLRKNGVKMLFSPPYNPKSNGQAERTVQTVKQNLRRLGTSDWNIKVARMLLALRTTPCTATGISPAEALMRRRPKTLLDHLHPARFGPVTYDVRTTDGLVQKRHVDQLVSRTPDPMPDQTVISTEPILPQGELPQLPPVPSMTPEPPEQIPPNPIPFNLDDYTPGPELQEQPDPPNPSVDTPTIGNRRSTRIKTTPKILKDVV</sequence>
<dbReference type="GO" id="GO:0003676">
    <property type="term" value="F:nucleic acid binding"/>
    <property type="evidence" value="ECO:0007669"/>
    <property type="project" value="InterPro"/>
</dbReference>
<dbReference type="PANTHER" id="PTHR37984">
    <property type="entry name" value="PROTEIN CBG26694"/>
    <property type="match status" value="1"/>
</dbReference>
<dbReference type="InterPro" id="IPR036397">
    <property type="entry name" value="RNaseH_sf"/>
</dbReference>
<dbReference type="InterPro" id="IPR001584">
    <property type="entry name" value="Integrase_cat-core"/>
</dbReference>
<evidence type="ECO:0000259" key="2">
    <source>
        <dbReference type="PROSITE" id="PS50994"/>
    </source>
</evidence>
<feature type="compositionally biased region" description="Polar residues" evidence="1">
    <location>
        <begin position="216"/>
        <end position="225"/>
    </location>
</feature>
<comment type="caution">
    <text evidence="3">The sequence shown here is derived from an EMBL/GenBank/DDBJ whole genome shotgun (WGS) entry which is preliminary data.</text>
</comment>
<evidence type="ECO:0000256" key="1">
    <source>
        <dbReference type="SAM" id="MobiDB-lite"/>
    </source>
</evidence>
<feature type="region of interest" description="Disordered" evidence="1">
    <location>
        <begin position="147"/>
        <end position="241"/>
    </location>
</feature>
<evidence type="ECO:0000313" key="4">
    <source>
        <dbReference type="Proteomes" id="UP000827092"/>
    </source>
</evidence>
<proteinExistence type="predicted"/>
<evidence type="ECO:0000313" key="3">
    <source>
        <dbReference type="EMBL" id="KAG8173437.1"/>
    </source>
</evidence>
<accession>A0AAV6TNQ3</accession>
<dbReference type="AlphaFoldDB" id="A0AAV6TNQ3"/>
<dbReference type="InterPro" id="IPR050951">
    <property type="entry name" value="Retrovirus_Pol_polyprotein"/>
</dbReference>
<keyword evidence="4" id="KW-1185">Reference proteome</keyword>
<dbReference type="Proteomes" id="UP000827092">
    <property type="component" value="Unassembled WGS sequence"/>
</dbReference>